<keyword evidence="3" id="KW-1185">Reference proteome</keyword>
<dbReference type="InParanoid" id="A0A3Q7HKP6"/>
<reference evidence="2" key="2">
    <citation type="submission" date="2019-01" db="UniProtKB">
        <authorList>
            <consortium name="EnsemblPlants"/>
        </authorList>
    </citation>
    <scope>IDENTIFICATION</scope>
    <source>
        <strain evidence="2">cv. Heinz 1706</strain>
    </source>
</reference>
<organism evidence="2">
    <name type="scientific">Solanum lycopersicum</name>
    <name type="common">Tomato</name>
    <name type="synonym">Lycopersicon esculentum</name>
    <dbReference type="NCBI Taxonomy" id="4081"/>
    <lineage>
        <taxon>Eukaryota</taxon>
        <taxon>Viridiplantae</taxon>
        <taxon>Streptophyta</taxon>
        <taxon>Embryophyta</taxon>
        <taxon>Tracheophyta</taxon>
        <taxon>Spermatophyta</taxon>
        <taxon>Magnoliopsida</taxon>
        <taxon>eudicotyledons</taxon>
        <taxon>Gunneridae</taxon>
        <taxon>Pentapetalae</taxon>
        <taxon>asterids</taxon>
        <taxon>lamiids</taxon>
        <taxon>Solanales</taxon>
        <taxon>Solanaceae</taxon>
        <taxon>Solanoideae</taxon>
        <taxon>Solaneae</taxon>
        <taxon>Solanum</taxon>
        <taxon>Solanum subgen. Lycopersicon</taxon>
    </lineage>
</organism>
<protein>
    <submittedName>
        <fullName evidence="2">Uncharacterized protein</fullName>
    </submittedName>
</protein>
<feature type="region of interest" description="Disordered" evidence="1">
    <location>
        <begin position="36"/>
        <end position="57"/>
    </location>
</feature>
<dbReference type="AlphaFoldDB" id="A0A3Q7HKP6"/>
<dbReference type="PANTHER" id="PTHR33187">
    <property type="entry name" value="WU:FI09B08"/>
    <property type="match status" value="1"/>
</dbReference>
<proteinExistence type="predicted"/>
<evidence type="ECO:0000313" key="3">
    <source>
        <dbReference type="Proteomes" id="UP000004994"/>
    </source>
</evidence>
<name>A0A3Q7HKP6_SOLLC</name>
<sequence length="184" mass="20899">MTSPPLDSTHGRTTSARTVERCRAWHAIIAFGKHTRSNDVGRGMPSKPLDGKHGRTMSGMTCHHRLWTAHSVERRRAWHSIIPFGQHTQSKDIGRGMTSPPLDSTNDRTMSGVIHHQRLWTAHTVERRRAWHAIITFGQDTRRGMRSSPLAALPIERCRAWHAIIAFGQHKRSNDVERGRTSQP</sequence>
<dbReference type="PANTHER" id="PTHR33187:SF11">
    <property type="entry name" value="AMINOTRANSFERASE-LIKE PLANT MOBILE DOMAIN-CONTAINING PROTEIN"/>
    <property type="match status" value="1"/>
</dbReference>
<evidence type="ECO:0000256" key="1">
    <source>
        <dbReference type="SAM" id="MobiDB-lite"/>
    </source>
</evidence>
<reference evidence="2" key="1">
    <citation type="journal article" date="2012" name="Nature">
        <title>The tomato genome sequence provides insights into fleshy fruit evolution.</title>
        <authorList>
            <consortium name="Tomato Genome Consortium"/>
        </authorList>
    </citation>
    <scope>NUCLEOTIDE SEQUENCE [LARGE SCALE GENOMIC DNA]</scope>
    <source>
        <strain evidence="2">cv. Heinz 1706</strain>
    </source>
</reference>
<accession>A0A3Q7HKP6</accession>
<evidence type="ECO:0000313" key="2">
    <source>
        <dbReference type="EnsemblPlants" id="Solyc06g011667.1.1"/>
    </source>
</evidence>
<dbReference type="Gramene" id="Solyc06g011667.1.1">
    <property type="protein sequence ID" value="Solyc06g011667.1.1"/>
    <property type="gene ID" value="Solyc06g011667.1"/>
</dbReference>
<dbReference type="EnsemblPlants" id="Solyc06g011667.1.1">
    <property type="protein sequence ID" value="Solyc06g011667.1.1"/>
    <property type="gene ID" value="Solyc06g011667.1"/>
</dbReference>
<dbReference type="Proteomes" id="UP000004994">
    <property type="component" value="Chromosome 6"/>
</dbReference>